<feature type="region of interest" description="Disordered" evidence="1">
    <location>
        <begin position="209"/>
        <end position="242"/>
    </location>
</feature>
<keyword evidence="2" id="KW-0732">Signal</keyword>
<dbReference type="EMBL" id="FXYF01000007">
    <property type="protein sequence ID" value="SMX43507.1"/>
    <property type="molecule type" value="Genomic_DNA"/>
</dbReference>
<dbReference type="PROSITE" id="PS51781">
    <property type="entry name" value="SH3B"/>
    <property type="match status" value="2"/>
</dbReference>
<feature type="domain" description="SH3b" evidence="3">
    <location>
        <begin position="19"/>
        <end position="85"/>
    </location>
</feature>
<feature type="domain" description="SH3b" evidence="3">
    <location>
        <begin position="118"/>
        <end position="184"/>
    </location>
</feature>
<dbReference type="Gene3D" id="2.30.30.40">
    <property type="entry name" value="SH3 Domains"/>
    <property type="match status" value="2"/>
</dbReference>
<dbReference type="PANTHER" id="PTHR34408:SF1">
    <property type="entry name" value="GLYCOSYL HYDROLASE FAMILY 19 DOMAIN-CONTAINING PROTEIN HI_1415"/>
    <property type="match status" value="1"/>
</dbReference>
<dbReference type="SMART" id="SM00287">
    <property type="entry name" value="SH3b"/>
    <property type="match status" value="2"/>
</dbReference>
<evidence type="ECO:0000256" key="1">
    <source>
        <dbReference type="SAM" id="MobiDB-lite"/>
    </source>
</evidence>
<organism evidence="4 5">
    <name type="scientific">Maliponia aquimaris</name>
    <dbReference type="NCBI Taxonomy" id="1673631"/>
    <lineage>
        <taxon>Bacteria</taxon>
        <taxon>Pseudomonadati</taxon>
        <taxon>Pseudomonadota</taxon>
        <taxon>Alphaproteobacteria</taxon>
        <taxon>Rhodobacterales</taxon>
        <taxon>Paracoccaceae</taxon>
        <taxon>Maliponia</taxon>
    </lineage>
</organism>
<protein>
    <submittedName>
        <fullName evidence="4">SH3 domain-containing protein</fullName>
    </submittedName>
</protein>
<dbReference type="Pfam" id="PF08239">
    <property type="entry name" value="SH3_3"/>
    <property type="match status" value="2"/>
</dbReference>
<dbReference type="InterPro" id="IPR003646">
    <property type="entry name" value="SH3-like_bac-type"/>
</dbReference>
<evidence type="ECO:0000259" key="3">
    <source>
        <dbReference type="PROSITE" id="PS51781"/>
    </source>
</evidence>
<sequence>MLRLLTFLSALFLASAAAATTLWVDAPRDGYLNLRTGPSTHYHVIGKMPHGSKVEVLHTPGKWYKVRHQSGTVGWAHSAFLSSHPVRQGHDRDHGYHGQPYKPPHGAPGGHYGGQPTGPEYWVHAPGYSGLNLREGPGSQYRVVITMGQRDKVIELGRQGSWILVRHASGRVGWAHGNYLVRKDPGYAPGHKGGKPWDRDRDGYWNNHGDNRGWDRDHNGRADDDDDWTRKGDGRDRNGHKADRPVDFAEAMNRCLGYAGQDLQFCVLRQLGKRR</sequence>
<feature type="region of interest" description="Disordered" evidence="1">
    <location>
        <begin position="87"/>
        <end position="115"/>
    </location>
</feature>
<proteinExistence type="predicted"/>
<keyword evidence="5" id="KW-1185">Reference proteome</keyword>
<evidence type="ECO:0000313" key="5">
    <source>
        <dbReference type="Proteomes" id="UP000207598"/>
    </source>
</evidence>
<evidence type="ECO:0000256" key="2">
    <source>
        <dbReference type="SAM" id="SignalP"/>
    </source>
</evidence>
<dbReference type="OrthoDB" id="102964at2"/>
<dbReference type="InterPro" id="IPR052354">
    <property type="entry name" value="Cell_Wall_Dynamics_Protein"/>
</dbReference>
<name>A0A238KLK8_9RHOB</name>
<dbReference type="Proteomes" id="UP000207598">
    <property type="component" value="Unassembled WGS sequence"/>
</dbReference>
<dbReference type="PANTHER" id="PTHR34408">
    <property type="entry name" value="FAMILY PROTEIN, PUTATIVE-RELATED"/>
    <property type="match status" value="1"/>
</dbReference>
<feature type="region of interest" description="Disordered" evidence="1">
    <location>
        <begin position="183"/>
        <end position="202"/>
    </location>
</feature>
<dbReference type="RefSeq" id="WP_094021661.1">
    <property type="nucleotide sequence ID" value="NZ_FXYF01000007.1"/>
</dbReference>
<accession>A0A238KLK8</accession>
<feature type="chain" id="PRO_5013122279" evidence="2">
    <location>
        <begin position="20"/>
        <end position="275"/>
    </location>
</feature>
<feature type="signal peptide" evidence="2">
    <location>
        <begin position="1"/>
        <end position="19"/>
    </location>
</feature>
<dbReference type="AlphaFoldDB" id="A0A238KLK8"/>
<evidence type="ECO:0000313" key="4">
    <source>
        <dbReference type="EMBL" id="SMX43507.1"/>
    </source>
</evidence>
<gene>
    <name evidence="4" type="ORF">MAA8898_02843</name>
</gene>
<reference evidence="4 5" key="1">
    <citation type="submission" date="2017-05" db="EMBL/GenBank/DDBJ databases">
        <authorList>
            <person name="Song R."/>
            <person name="Chenine A.L."/>
            <person name="Ruprecht R.M."/>
        </authorList>
    </citation>
    <scope>NUCLEOTIDE SEQUENCE [LARGE SCALE GENOMIC DNA]</scope>
    <source>
        <strain evidence="4 5">CECT 8898</strain>
    </source>
</reference>